<dbReference type="GO" id="GO:0003700">
    <property type="term" value="F:DNA-binding transcription factor activity"/>
    <property type="evidence" value="ECO:0007669"/>
    <property type="project" value="InterPro"/>
</dbReference>
<dbReference type="EMBL" id="PPEA01000031">
    <property type="protein sequence ID" value="PQM49609.1"/>
    <property type="molecule type" value="Genomic_DNA"/>
</dbReference>
<dbReference type="PANTHER" id="PTHR33164:SF99">
    <property type="entry name" value="MARR FAMILY REGULATORY PROTEIN"/>
    <property type="match status" value="1"/>
</dbReference>
<reference evidence="3 5" key="2">
    <citation type="journal article" date="2017" name="Int. J. Syst. Evol. Microbiol.">
        <title>Mycobacterium talmoniae sp. nov., a slowly growing mycobacterium isolated from human respiratory samples.</title>
        <authorList>
            <person name="Davidson R.M."/>
            <person name="DeGroote M.A."/>
            <person name="Marola J.L."/>
            <person name="Buss S."/>
            <person name="Jones V."/>
            <person name="McNeil M.R."/>
            <person name="Freifeld A.G."/>
            <person name="Elaine Epperson L."/>
            <person name="Hasan N.A."/>
            <person name="Jackson M."/>
            <person name="Iwen P.C."/>
            <person name="Salfinger M."/>
            <person name="Strong M."/>
        </authorList>
    </citation>
    <scope>NUCLEOTIDE SEQUENCE [LARGE SCALE GENOMIC DNA]</scope>
    <source>
        <strain evidence="3 5">ATCC BAA-2683</strain>
    </source>
</reference>
<evidence type="ECO:0000313" key="5">
    <source>
        <dbReference type="Proteomes" id="UP000238296"/>
    </source>
</evidence>
<comment type="caution">
    <text evidence="2">The sequence shown here is derived from an EMBL/GenBank/DDBJ whole genome shotgun (WGS) entry which is preliminary data.</text>
</comment>
<dbReference type="GO" id="GO:0006950">
    <property type="term" value="P:response to stress"/>
    <property type="evidence" value="ECO:0007669"/>
    <property type="project" value="TreeGrafter"/>
</dbReference>
<evidence type="ECO:0000313" key="2">
    <source>
        <dbReference type="EMBL" id="OHU99793.1"/>
    </source>
</evidence>
<dbReference type="Proteomes" id="UP000179734">
    <property type="component" value="Unassembled WGS sequence"/>
</dbReference>
<dbReference type="InterPro" id="IPR036390">
    <property type="entry name" value="WH_DNA-bd_sf"/>
</dbReference>
<organism evidence="2 4">
    <name type="scientific">Mycobacterium talmoniae</name>
    <dbReference type="NCBI Taxonomy" id="1858794"/>
    <lineage>
        <taxon>Bacteria</taxon>
        <taxon>Bacillati</taxon>
        <taxon>Actinomycetota</taxon>
        <taxon>Actinomycetes</taxon>
        <taxon>Mycobacteriales</taxon>
        <taxon>Mycobacteriaceae</taxon>
        <taxon>Mycobacterium</taxon>
    </lineage>
</organism>
<dbReference type="RefSeq" id="WP_071028501.1">
    <property type="nucleotide sequence ID" value="NZ_MLQM01000119.1"/>
</dbReference>
<dbReference type="PANTHER" id="PTHR33164">
    <property type="entry name" value="TRANSCRIPTIONAL REGULATOR, MARR FAMILY"/>
    <property type="match status" value="1"/>
</dbReference>
<dbReference type="Proteomes" id="UP000238296">
    <property type="component" value="Unassembled WGS sequence"/>
</dbReference>
<evidence type="ECO:0000313" key="4">
    <source>
        <dbReference type="Proteomes" id="UP000179734"/>
    </source>
</evidence>
<dbReference type="SUPFAM" id="SSF46785">
    <property type="entry name" value="Winged helix' DNA-binding domain"/>
    <property type="match status" value="1"/>
</dbReference>
<dbReference type="PROSITE" id="PS50995">
    <property type="entry name" value="HTH_MARR_2"/>
    <property type="match status" value="1"/>
</dbReference>
<reference evidence="3" key="3">
    <citation type="submission" date="2018-01" db="EMBL/GenBank/DDBJ databases">
        <authorList>
            <person name="Gaut B.S."/>
            <person name="Morton B.R."/>
            <person name="Clegg M.T."/>
            <person name="Duvall M.R."/>
        </authorList>
    </citation>
    <scope>NUCLEOTIDE SEQUENCE</scope>
    <source>
        <strain evidence="3">ATCC BAA-2683</strain>
    </source>
</reference>
<dbReference type="AlphaFoldDB" id="A0A1S1NE63"/>
<dbReference type="EMBL" id="MLQM01000119">
    <property type="protein sequence ID" value="OHU99793.1"/>
    <property type="molecule type" value="Genomic_DNA"/>
</dbReference>
<evidence type="ECO:0000313" key="3">
    <source>
        <dbReference type="EMBL" id="PQM49609.1"/>
    </source>
</evidence>
<accession>A0A1S1NE63</accession>
<sequence>MEATTAGRSASEMPGLDLAEQKSWQSFLDAALRLYATLNRRLSDSHELSLVDVRVLEMLDGSADGSARMRDLAETLLSLPSRLTRQVGRLEAQGLVRRCASPDDRRGVMAIITDDGRAALRQAMGTYAHNVRAHFLSPLSRAQLTSLGENCGRISAALQVTEPAAKFGRM</sequence>
<feature type="domain" description="HTH marR-type" evidence="1">
    <location>
        <begin position="20"/>
        <end position="156"/>
    </location>
</feature>
<keyword evidence="4" id="KW-1185">Reference proteome</keyword>
<protein>
    <submittedName>
        <fullName evidence="2">MarR family transcriptional regulator</fullName>
    </submittedName>
    <submittedName>
        <fullName evidence="3">Multidrug resistance operon repressor</fullName>
    </submittedName>
</protein>
<dbReference type="Gene3D" id="1.10.10.10">
    <property type="entry name" value="Winged helix-like DNA-binding domain superfamily/Winged helix DNA-binding domain"/>
    <property type="match status" value="1"/>
</dbReference>
<evidence type="ECO:0000259" key="1">
    <source>
        <dbReference type="PROSITE" id="PS50995"/>
    </source>
</evidence>
<dbReference type="InterPro" id="IPR036388">
    <property type="entry name" value="WH-like_DNA-bd_sf"/>
</dbReference>
<dbReference type="InterPro" id="IPR000835">
    <property type="entry name" value="HTH_MarR-typ"/>
</dbReference>
<dbReference type="InterPro" id="IPR039422">
    <property type="entry name" value="MarR/SlyA-like"/>
</dbReference>
<name>A0A1S1NE63_9MYCO</name>
<dbReference type="SMART" id="SM00347">
    <property type="entry name" value="HTH_MARR"/>
    <property type="match status" value="1"/>
</dbReference>
<dbReference type="Pfam" id="PF12802">
    <property type="entry name" value="MarR_2"/>
    <property type="match status" value="1"/>
</dbReference>
<gene>
    <name evidence="3" type="primary">mexR</name>
    <name evidence="2" type="ORF">BKN37_18895</name>
    <name evidence="3" type="ORF">C1Y40_00157</name>
</gene>
<reference evidence="2 4" key="1">
    <citation type="submission" date="2016-10" db="EMBL/GenBank/DDBJ databases">
        <title>Genome sequence of Mycobacterium talmonii.</title>
        <authorList>
            <person name="Greninger A.L."/>
            <person name="Elliott B."/>
            <person name="Vasireddy S."/>
            <person name="Vasireddy R."/>
        </authorList>
    </citation>
    <scope>NUCLEOTIDE SEQUENCE [LARGE SCALE GENOMIC DNA]</scope>
    <source>
        <strain evidence="2">MO-5499</strain>
        <strain evidence="4">NE-TNMC-100812</strain>
    </source>
</reference>
<proteinExistence type="predicted"/>